<dbReference type="InterPro" id="IPR003439">
    <property type="entry name" value="ABC_transporter-like_ATP-bd"/>
</dbReference>
<dbReference type="PROSITE" id="PS50893">
    <property type="entry name" value="ABC_TRANSPORTER_2"/>
    <property type="match status" value="1"/>
</dbReference>
<dbReference type="Proteomes" id="UP000195139">
    <property type="component" value="Unassembled WGS sequence"/>
</dbReference>
<dbReference type="RefSeq" id="WP_086331898.1">
    <property type="nucleotide sequence ID" value="NZ_NGLE02000001.1"/>
</dbReference>
<protein>
    <recommendedName>
        <fullName evidence="9">ABC transporter domain-containing protein</fullName>
    </recommendedName>
</protein>
<feature type="domain" description="ABC transporter" evidence="9">
    <location>
        <begin position="4"/>
        <end position="245"/>
    </location>
</feature>
<comment type="similarity">
    <text evidence="2">Belongs to the ABC transporter superfamily.</text>
</comment>
<comment type="subcellular location">
    <subcellularLocation>
        <location evidence="1">Cell membrane</location>
        <topology evidence="1">Peripheral membrane protein</topology>
    </subcellularLocation>
</comment>
<keyword evidence="6" id="KW-0067">ATP-binding</keyword>
<keyword evidence="12" id="KW-1185">Reference proteome</keyword>
<keyword evidence="5" id="KW-0547">Nucleotide-binding</keyword>
<sequence>MTILSLKNIHYTYPLEQQETIKNLSFDFEKGKVYGVLGANESGKTTLCNIIRGFIPAVYKGNLKGEILVNHQSIETVDDGDLASIIGYSFQNPFTQISGVKETVYEEIAYGMENLGFPRERMIQKVEELIKMFKLEELRNKNPFELSGGQKQRVALASIVALDPEIMILDEPTSQLDPQSTEEIFGIVDLLRKQGKTVILVEHKVDLLAEYCDEILLMDSGKIVLAGNVEEVLSNPEVLTYGGQLPQVVLFFLQGIKEGKISVCKNIPLTIKEAYSVLREDVK</sequence>
<evidence type="ECO:0000256" key="1">
    <source>
        <dbReference type="ARBA" id="ARBA00004202"/>
    </source>
</evidence>
<evidence type="ECO:0000259" key="9">
    <source>
        <dbReference type="PROSITE" id="PS50893"/>
    </source>
</evidence>
<dbReference type="PANTHER" id="PTHR43553">
    <property type="entry name" value="HEAVY METAL TRANSPORTER"/>
    <property type="match status" value="1"/>
</dbReference>
<evidence type="ECO:0000256" key="4">
    <source>
        <dbReference type="ARBA" id="ARBA00022475"/>
    </source>
</evidence>
<organism evidence="11">
    <name type="scientific">Candidatus Enterococcus mansonii</name>
    <dbReference type="NCBI Taxonomy" id="1834181"/>
    <lineage>
        <taxon>Bacteria</taxon>
        <taxon>Bacillati</taxon>
        <taxon>Bacillota</taxon>
        <taxon>Bacilli</taxon>
        <taxon>Lactobacillales</taxon>
        <taxon>Enterococcaceae</taxon>
        <taxon>Enterococcus</taxon>
    </lineage>
</organism>
<evidence type="ECO:0000256" key="7">
    <source>
        <dbReference type="ARBA" id="ARBA00022967"/>
    </source>
</evidence>
<evidence type="ECO:0000313" key="11">
    <source>
        <dbReference type="EMBL" id="OTO05887.1"/>
    </source>
</evidence>
<dbReference type="OrthoDB" id="9784332at2"/>
<keyword evidence="8" id="KW-0472">Membrane</keyword>
<name>A0A242C6K3_9ENTE</name>
<reference evidence="11" key="1">
    <citation type="submission" date="2017-05" db="EMBL/GenBank/DDBJ databases">
        <title>The Genome Sequence of Enterococcus sp. 4G2_DIV0659.</title>
        <authorList>
            <consortium name="The Broad Institute Genomics Platform"/>
            <consortium name="The Broad Institute Genomic Center for Infectious Diseases"/>
            <person name="Earl A."/>
            <person name="Manson A."/>
            <person name="Schwartman J."/>
            <person name="Gilmore M."/>
            <person name="Abouelleil A."/>
            <person name="Cao P."/>
            <person name="Chapman S."/>
            <person name="Cusick C."/>
            <person name="Shea T."/>
            <person name="Young S."/>
            <person name="Neafsey D."/>
            <person name="Nusbaum C."/>
            <person name="Birren B."/>
        </authorList>
    </citation>
    <scope>NUCLEOTIDE SEQUENCE [LARGE SCALE GENOMIC DNA]</scope>
    <source>
        <strain evidence="11">4G2_DIV0659</strain>
    </source>
</reference>
<dbReference type="InterPro" id="IPR017871">
    <property type="entry name" value="ABC_transporter-like_CS"/>
</dbReference>
<accession>A0A242C6K3</accession>
<dbReference type="GO" id="GO:0005524">
    <property type="term" value="F:ATP binding"/>
    <property type="evidence" value="ECO:0007669"/>
    <property type="project" value="UniProtKB-KW"/>
</dbReference>
<dbReference type="GO" id="GO:0016887">
    <property type="term" value="F:ATP hydrolysis activity"/>
    <property type="evidence" value="ECO:0007669"/>
    <property type="project" value="InterPro"/>
</dbReference>
<dbReference type="EMBL" id="NGLE02000001">
    <property type="protein sequence ID" value="MEI5993243.1"/>
    <property type="molecule type" value="Genomic_DNA"/>
</dbReference>
<comment type="caution">
    <text evidence="11">The sequence shown here is derived from an EMBL/GenBank/DDBJ whole genome shotgun (WGS) entry which is preliminary data.</text>
</comment>
<dbReference type="InterPro" id="IPR027417">
    <property type="entry name" value="P-loop_NTPase"/>
</dbReference>
<dbReference type="GO" id="GO:0043190">
    <property type="term" value="C:ATP-binding cassette (ABC) transporter complex"/>
    <property type="evidence" value="ECO:0007669"/>
    <property type="project" value="TreeGrafter"/>
</dbReference>
<dbReference type="AlphaFoldDB" id="A0A242C6K3"/>
<dbReference type="Pfam" id="PF00005">
    <property type="entry name" value="ABC_tran"/>
    <property type="match status" value="1"/>
</dbReference>
<dbReference type="CDD" id="cd03225">
    <property type="entry name" value="ABC_cobalt_CbiO_domain1"/>
    <property type="match status" value="1"/>
</dbReference>
<evidence type="ECO:0000256" key="5">
    <source>
        <dbReference type="ARBA" id="ARBA00022741"/>
    </source>
</evidence>
<reference evidence="10 12" key="2">
    <citation type="submission" date="2018-07" db="EMBL/GenBank/DDBJ databases">
        <title>The Genome Sequence of Enterococcus sp. DIV0659b.</title>
        <authorList>
            <consortium name="The Broad Institute Genomics Platform"/>
            <consortium name="The Broad Institute Genomic Center for Infectious Diseases"/>
            <person name="Earl A."/>
            <person name="Manson A."/>
            <person name="Schwartman J."/>
            <person name="Gilmore M."/>
            <person name="Abouelleil A."/>
            <person name="Cao P."/>
            <person name="Chapman S."/>
            <person name="Cusick C."/>
            <person name="Shea T."/>
            <person name="Young S."/>
            <person name="Neafsey D."/>
            <person name="Nusbaum C."/>
            <person name="Birren B."/>
        </authorList>
    </citation>
    <scope>NUCLEOTIDE SEQUENCE [LARGE SCALE GENOMIC DNA]</scope>
    <source>
        <strain evidence="10 12">4G2_DIV0659</strain>
    </source>
</reference>
<dbReference type="InterPro" id="IPR003593">
    <property type="entry name" value="AAA+_ATPase"/>
</dbReference>
<keyword evidence="7" id="KW-1278">Translocase</keyword>
<evidence type="ECO:0000256" key="6">
    <source>
        <dbReference type="ARBA" id="ARBA00022840"/>
    </source>
</evidence>
<keyword evidence="4" id="KW-1003">Cell membrane</keyword>
<evidence type="ECO:0000256" key="3">
    <source>
        <dbReference type="ARBA" id="ARBA00022448"/>
    </source>
</evidence>
<gene>
    <name evidence="10" type="ORF">A5880_000784</name>
    <name evidence="11" type="ORF">A5880_003062</name>
</gene>
<dbReference type="SUPFAM" id="SSF52540">
    <property type="entry name" value="P-loop containing nucleoside triphosphate hydrolases"/>
    <property type="match status" value="1"/>
</dbReference>
<dbReference type="Gene3D" id="3.40.50.300">
    <property type="entry name" value="P-loop containing nucleotide triphosphate hydrolases"/>
    <property type="match status" value="1"/>
</dbReference>
<dbReference type="EMBL" id="NGLE01000004">
    <property type="protein sequence ID" value="OTO05887.1"/>
    <property type="molecule type" value="Genomic_DNA"/>
</dbReference>
<dbReference type="GO" id="GO:0042626">
    <property type="term" value="F:ATPase-coupled transmembrane transporter activity"/>
    <property type="evidence" value="ECO:0007669"/>
    <property type="project" value="TreeGrafter"/>
</dbReference>
<dbReference type="InterPro" id="IPR050095">
    <property type="entry name" value="ECF_ABC_transporter_ATP-bd"/>
</dbReference>
<evidence type="ECO:0000313" key="12">
    <source>
        <dbReference type="Proteomes" id="UP000195139"/>
    </source>
</evidence>
<evidence type="ECO:0000256" key="2">
    <source>
        <dbReference type="ARBA" id="ARBA00005417"/>
    </source>
</evidence>
<dbReference type="InterPro" id="IPR015856">
    <property type="entry name" value="ABC_transpr_CbiO/EcfA_su"/>
</dbReference>
<keyword evidence="3" id="KW-0813">Transport</keyword>
<dbReference type="SMART" id="SM00382">
    <property type="entry name" value="AAA"/>
    <property type="match status" value="1"/>
</dbReference>
<proteinExistence type="inferred from homology"/>
<dbReference type="FunFam" id="3.40.50.300:FF:000224">
    <property type="entry name" value="Energy-coupling factor transporter ATP-binding protein EcfA"/>
    <property type="match status" value="1"/>
</dbReference>
<dbReference type="PROSITE" id="PS00211">
    <property type="entry name" value="ABC_TRANSPORTER_1"/>
    <property type="match status" value="1"/>
</dbReference>
<dbReference type="STRING" id="1834181.A5880_003062"/>
<evidence type="ECO:0000313" key="10">
    <source>
        <dbReference type="EMBL" id="MEI5993243.1"/>
    </source>
</evidence>
<evidence type="ECO:0000256" key="8">
    <source>
        <dbReference type="ARBA" id="ARBA00023136"/>
    </source>
</evidence>